<reference evidence="2 3" key="1">
    <citation type="submission" date="2024-01" db="EMBL/GenBank/DDBJ databases">
        <title>Genome insights into Plantactinospora veratri sp. nov.</title>
        <authorList>
            <person name="Wang L."/>
        </authorList>
    </citation>
    <scope>NUCLEOTIDE SEQUENCE [LARGE SCALE GENOMIC DNA]</scope>
    <source>
        <strain evidence="2 3">NEAU-FHS4</strain>
    </source>
</reference>
<dbReference type="EMBL" id="JAZGQL010000028">
    <property type="protein sequence ID" value="MEE6310834.1"/>
    <property type="molecule type" value="Genomic_DNA"/>
</dbReference>
<dbReference type="CDD" id="cd14728">
    <property type="entry name" value="Ere-like"/>
    <property type="match status" value="1"/>
</dbReference>
<dbReference type="Proteomes" id="UP001339911">
    <property type="component" value="Unassembled WGS sequence"/>
</dbReference>
<organism evidence="2 3">
    <name type="scientific">Plantactinospora veratri</name>
    <dbReference type="NCBI Taxonomy" id="1436122"/>
    <lineage>
        <taxon>Bacteria</taxon>
        <taxon>Bacillati</taxon>
        <taxon>Actinomycetota</taxon>
        <taxon>Actinomycetes</taxon>
        <taxon>Micromonosporales</taxon>
        <taxon>Micromonosporaceae</taxon>
        <taxon>Plantactinospora</taxon>
    </lineage>
</organism>
<evidence type="ECO:0000313" key="3">
    <source>
        <dbReference type="Proteomes" id="UP001339911"/>
    </source>
</evidence>
<evidence type="ECO:0000256" key="1">
    <source>
        <dbReference type="SAM" id="MobiDB-lite"/>
    </source>
</evidence>
<dbReference type="SUPFAM" id="SSF159501">
    <property type="entry name" value="EreA/ChaN-like"/>
    <property type="match status" value="1"/>
</dbReference>
<evidence type="ECO:0000313" key="2">
    <source>
        <dbReference type="EMBL" id="MEE6310834.1"/>
    </source>
</evidence>
<dbReference type="Gene3D" id="3.30.1870.10">
    <property type="entry name" value="EreA-like, domain 2"/>
    <property type="match status" value="1"/>
</dbReference>
<keyword evidence="3" id="KW-1185">Reference proteome</keyword>
<dbReference type="RefSeq" id="WP_331210855.1">
    <property type="nucleotide sequence ID" value="NZ_JAZGQL010000028.1"/>
</dbReference>
<accession>A0ABU7SLJ3</accession>
<gene>
    <name evidence="2" type="ORF">V1634_28730</name>
</gene>
<dbReference type="Pfam" id="PF05139">
    <property type="entry name" value="Erythro_esteras"/>
    <property type="match status" value="1"/>
</dbReference>
<dbReference type="Gene3D" id="3.40.1660.10">
    <property type="entry name" value="EreA-like (biosynthetic domain)"/>
    <property type="match status" value="1"/>
</dbReference>
<proteinExistence type="predicted"/>
<dbReference type="PANTHER" id="PTHR31299:SF0">
    <property type="entry name" value="ESTERASE, PUTATIVE (AFU_ORTHOLOGUE AFUA_1G05850)-RELATED"/>
    <property type="match status" value="1"/>
</dbReference>
<comment type="caution">
    <text evidence="2">The sequence shown here is derived from an EMBL/GenBank/DDBJ whole genome shotgun (WGS) entry which is preliminary data.</text>
</comment>
<name>A0ABU7SLJ3_9ACTN</name>
<dbReference type="InterPro" id="IPR007815">
    <property type="entry name" value="Emycin_Estase"/>
</dbReference>
<protein>
    <submittedName>
        <fullName evidence="2">Erythromycin esterase family protein</fullName>
    </submittedName>
</protein>
<dbReference type="InterPro" id="IPR052036">
    <property type="entry name" value="Hydrolase/PRTase-associated"/>
</dbReference>
<sequence>MSQDIRDLIPEPCDLLALGEPTHQEPAFGAIRNELFAQLVALGFRSIVAETDRVAAFAVDDYVLHGTGSLDSVLREGFSHGFGALEANRRLVAWLREYNMDRPERERVTFHGFDAPTENTSAPSPKSYLEYARDYLRVEHLDIAGIAGDDRRWSRAEAVLDFAMSMGGTPEAGRLREIGEDLRTRLYARAPELIAATSRAEWLRVRARLEAGLGLLHYHWQAAQPLGQSDRFRLLLTTRDTLMHATCSTSAASRRRAARPCSSATTVTCAEPVGPGALPARAPTGSAPERSSTPWGSAATSASRRVWAAVRFSNSTSPGRTPSKVSCNAASPTGA</sequence>
<dbReference type="PANTHER" id="PTHR31299">
    <property type="entry name" value="ESTERASE, PUTATIVE (AFU_ORTHOLOGUE AFUA_1G05850)-RELATED"/>
    <property type="match status" value="1"/>
</dbReference>
<feature type="compositionally biased region" description="Polar residues" evidence="1">
    <location>
        <begin position="289"/>
        <end position="303"/>
    </location>
</feature>
<feature type="region of interest" description="Disordered" evidence="1">
    <location>
        <begin position="270"/>
        <end position="335"/>
    </location>
</feature>
<feature type="compositionally biased region" description="Polar residues" evidence="1">
    <location>
        <begin position="312"/>
        <end position="335"/>
    </location>
</feature>